<reference evidence="3 4" key="1">
    <citation type="submission" date="2021-08" db="EMBL/GenBank/DDBJ databases">
        <title>WGS of actinomycetes from Thailand.</title>
        <authorList>
            <person name="Thawai C."/>
        </authorList>
    </citation>
    <scope>NUCLEOTIDE SEQUENCE [LARGE SCALE GENOMIC DNA]</scope>
    <source>
        <strain evidence="3 4">PLK6-54</strain>
    </source>
</reference>
<gene>
    <name evidence="3" type="ORF">K7862_16960</name>
</gene>
<keyword evidence="2" id="KW-0472">Membrane</keyword>
<evidence type="ECO:0000313" key="4">
    <source>
        <dbReference type="Proteomes" id="UP000778578"/>
    </source>
</evidence>
<keyword evidence="2" id="KW-0812">Transmembrane</keyword>
<evidence type="ECO:0000256" key="2">
    <source>
        <dbReference type="SAM" id="Phobius"/>
    </source>
</evidence>
<dbReference type="EMBL" id="JAINZZ010000018">
    <property type="protein sequence ID" value="MBY8879309.1"/>
    <property type="molecule type" value="Genomic_DNA"/>
</dbReference>
<dbReference type="RefSeq" id="WP_222963432.1">
    <property type="nucleotide sequence ID" value="NZ_JAINZZ010000018.1"/>
</dbReference>
<proteinExistence type="predicted"/>
<keyword evidence="4" id="KW-1185">Reference proteome</keyword>
<comment type="caution">
    <text evidence="3">The sequence shown here is derived from an EMBL/GenBank/DDBJ whole genome shotgun (WGS) entry which is preliminary data.</text>
</comment>
<feature type="transmembrane region" description="Helical" evidence="2">
    <location>
        <begin position="96"/>
        <end position="125"/>
    </location>
</feature>
<name>A0ABS7Q819_9ACTN</name>
<feature type="compositionally biased region" description="Low complexity" evidence="1">
    <location>
        <begin position="18"/>
        <end position="28"/>
    </location>
</feature>
<evidence type="ECO:0000256" key="1">
    <source>
        <dbReference type="SAM" id="MobiDB-lite"/>
    </source>
</evidence>
<protein>
    <submittedName>
        <fullName evidence="3">Uncharacterized protein</fullName>
    </submittedName>
</protein>
<keyword evidence="2" id="KW-1133">Transmembrane helix</keyword>
<accession>A0ABS7Q819</accession>
<evidence type="ECO:0000313" key="3">
    <source>
        <dbReference type="EMBL" id="MBY8879309.1"/>
    </source>
</evidence>
<sequence>MPPPDSDQVRRSTRDLAAAKAQQAHAQQGVSSAQSALEATRRLAEQARGLREDAARRTVTRLHEASDAGIHNRHWWEKAVHWVADHWDEIVTVCKWIVAILGIVVMIIGGPLAWLVVAAALVVLADTVMKYIQGKATLWDVLFAALDCIPMTKGLTSLGKLAELYKAGGLLKIGAHAVESARAGLRGVALGIRDFTQGMRYWRLPMVVAVRDLATAGNTPLALTIKGFKDGRPGMKMFRPGDVLMRYMDRIKPVQGTFDVGLHGAPRSVGFQIKNGPAHLAENWHSFDHRQVASLMKANGWNGEPVRLLSCNTGSLADGFAQNLANHLGVPVEAPDNFLWVHPSGKIEGRPVRRHR</sequence>
<feature type="region of interest" description="Disordered" evidence="1">
    <location>
        <begin position="1"/>
        <end position="33"/>
    </location>
</feature>
<dbReference type="Proteomes" id="UP000778578">
    <property type="component" value="Unassembled WGS sequence"/>
</dbReference>
<organism evidence="3 4">
    <name type="scientific">Actinacidiphila acidipaludis</name>
    <dbReference type="NCBI Taxonomy" id="2873382"/>
    <lineage>
        <taxon>Bacteria</taxon>
        <taxon>Bacillati</taxon>
        <taxon>Actinomycetota</taxon>
        <taxon>Actinomycetes</taxon>
        <taxon>Kitasatosporales</taxon>
        <taxon>Streptomycetaceae</taxon>
        <taxon>Actinacidiphila</taxon>
    </lineage>
</organism>